<evidence type="ECO:0000313" key="2">
    <source>
        <dbReference type="EMBL" id="PQJ11320.1"/>
    </source>
</evidence>
<organism evidence="2 3">
    <name type="scientific">Flavipsychrobacter stenotrophus</name>
    <dbReference type="NCBI Taxonomy" id="2077091"/>
    <lineage>
        <taxon>Bacteria</taxon>
        <taxon>Pseudomonadati</taxon>
        <taxon>Bacteroidota</taxon>
        <taxon>Chitinophagia</taxon>
        <taxon>Chitinophagales</taxon>
        <taxon>Chitinophagaceae</taxon>
        <taxon>Flavipsychrobacter</taxon>
    </lineage>
</organism>
<protein>
    <recommendedName>
        <fullName evidence="4">ABC3 transporter permease protein domain-containing protein</fullName>
    </recommendedName>
</protein>
<keyword evidence="1" id="KW-0472">Membrane</keyword>
<feature type="transmembrane region" description="Helical" evidence="1">
    <location>
        <begin position="334"/>
        <end position="355"/>
    </location>
</feature>
<comment type="caution">
    <text evidence="2">The sequence shown here is derived from an EMBL/GenBank/DDBJ whole genome shotgun (WGS) entry which is preliminary data.</text>
</comment>
<keyword evidence="1" id="KW-1133">Transmembrane helix</keyword>
<reference evidence="2 3" key="1">
    <citation type="submission" date="2018-01" db="EMBL/GenBank/DDBJ databases">
        <title>A novel member of the phylum Bacteroidetes isolated from glacier ice.</title>
        <authorList>
            <person name="Liu Q."/>
            <person name="Xin Y.-H."/>
        </authorList>
    </citation>
    <scope>NUCLEOTIDE SEQUENCE [LARGE SCALE GENOMIC DNA]</scope>
    <source>
        <strain evidence="2 3">RB1R16</strain>
    </source>
</reference>
<accession>A0A2S7SWK7</accession>
<keyword evidence="1" id="KW-0812">Transmembrane</keyword>
<dbReference type="RefSeq" id="WP_105038199.1">
    <property type="nucleotide sequence ID" value="NZ_PPSL01000002.1"/>
</dbReference>
<evidence type="ECO:0008006" key="4">
    <source>
        <dbReference type="Google" id="ProtNLM"/>
    </source>
</evidence>
<dbReference type="AlphaFoldDB" id="A0A2S7SWK7"/>
<evidence type="ECO:0000256" key="1">
    <source>
        <dbReference type="SAM" id="Phobius"/>
    </source>
</evidence>
<dbReference type="EMBL" id="PPSL01000002">
    <property type="protein sequence ID" value="PQJ11320.1"/>
    <property type="molecule type" value="Genomic_DNA"/>
</dbReference>
<gene>
    <name evidence="2" type="ORF">CJD36_005830</name>
</gene>
<proteinExistence type="predicted"/>
<keyword evidence="3" id="KW-1185">Reference proteome</keyword>
<evidence type="ECO:0000313" key="3">
    <source>
        <dbReference type="Proteomes" id="UP000239872"/>
    </source>
</evidence>
<dbReference type="Proteomes" id="UP000239872">
    <property type="component" value="Unassembled WGS sequence"/>
</dbReference>
<feature type="transmembrane region" description="Helical" evidence="1">
    <location>
        <begin position="278"/>
        <end position="302"/>
    </location>
</feature>
<feature type="transmembrane region" description="Helical" evidence="1">
    <location>
        <begin position="21"/>
        <end position="45"/>
    </location>
</feature>
<dbReference type="OrthoDB" id="1011751at2"/>
<sequence length="400" mass="43419">MSDKTRNILLRKLLLRNNSKGRLWAAMIALFVGNTLLLLSVLIWWNFNELLYGKTENDSLGSTFLIIGKKVTNSNMGQPGATLFTPADVDSVNKAPQVQSVGAIVSNHFPVYAMMGGDMGFATDLPLESVPDRFLDSKPADWDWQPGSRDLPIIMSSQFLDLYNYVFAPSQGLPQLSESSVKSLALNVKAGPPDMAETYTAHVVGFSDRIGSVLVPQAFIDYGNQKYGKQGSGVAPSQLILKTKDPSDIKFTEFIQRKNYTTNSQNLRWSRIRAIVEVVASATGVLALLLMGIGTLVFVLFIELTIAKAHQSLTLLKEIGYSPGYLSGFMVKRFVPLVLVVVIFSAGITVGVQVVAADMAKAQGLALHTLPGLPLWAALTVSTGILLVLVVRSITGAIRE</sequence>
<feature type="transmembrane region" description="Helical" evidence="1">
    <location>
        <begin position="375"/>
        <end position="394"/>
    </location>
</feature>
<name>A0A2S7SWK7_9BACT</name>